<name>A0A511MNI2_9NOCA</name>
<accession>A0A511MNI2</accession>
<protein>
    <submittedName>
        <fullName evidence="1">Uncharacterized protein</fullName>
    </submittedName>
</protein>
<evidence type="ECO:0000313" key="1">
    <source>
        <dbReference type="EMBL" id="GEM42163.1"/>
    </source>
</evidence>
<organism evidence="1 2">
    <name type="scientific">Nocardia ninae NBRC 108245</name>
    <dbReference type="NCBI Taxonomy" id="1210091"/>
    <lineage>
        <taxon>Bacteria</taxon>
        <taxon>Bacillati</taxon>
        <taxon>Actinomycetota</taxon>
        <taxon>Actinomycetes</taxon>
        <taxon>Mycobacteriales</taxon>
        <taxon>Nocardiaceae</taxon>
        <taxon>Nocardia</taxon>
    </lineage>
</organism>
<dbReference type="EMBL" id="BJXA01000064">
    <property type="protein sequence ID" value="GEM42163.1"/>
    <property type="molecule type" value="Genomic_DNA"/>
</dbReference>
<dbReference type="RefSeq" id="WP_246181209.1">
    <property type="nucleotide sequence ID" value="NZ_BJXA01000064.1"/>
</dbReference>
<gene>
    <name evidence="1" type="ORF">NN4_66820</name>
</gene>
<dbReference type="Proteomes" id="UP000321424">
    <property type="component" value="Unassembled WGS sequence"/>
</dbReference>
<reference evidence="1 2" key="1">
    <citation type="submission" date="2019-07" db="EMBL/GenBank/DDBJ databases">
        <title>Whole genome shotgun sequence of Nocardia ninae NBRC 108245.</title>
        <authorList>
            <person name="Hosoyama A."/>
            <person name="Uohara A."/>
            <person name="Ohji S."/>
            <person name="Ichikawa N."/>
        </authorList>
    </citation>
    <scope>NUCLEOTIDE SEQUENCE [LARGE SCALE GENOMIC DNA]</scope>
    <source>
        <strain evidence="1 2">NBRC 108245</strain>
    </source>
</reference>
<comment type="caution">
    <text evidence="1">The sequence shown here is derived from an EMBL/GenBank/DDBJ whole genome shotgun (WGS) entry which is preliminary data.</text>
</comment>
<dbReference type="AlphaFoldDB" id="A0A511MNI2"/>
<evidence type="ECO:0000313" key="2">
    <source>
        <dbReference type="Proteomes" id="UP000321424"/>
    </source>
</evidence>
<proteinExistence type="predicted"/>
<keyword evidence="2" id="KW-1185">Reference proteome</keyword>
<sequence>MTAEVHVRDSMLSRPVATVHVGRAFMTSESTSHLARYVGQDKWTVDYLPGRQLDGWRALQAMKIAAAPQRPEVLFWAAELGLTAAEAVGMAAMKTAAAAERATGVER</sequence>